<gene>
    <name evidence="2" type="ORF">SNE40_006897</name>
</gene>
<dbReference type="Gene3D" id="1.10.533.10">
    <property type="entry name" value="Death Domain, Fas"/>
    <property type="match status" value="2"/>
</dbReference>
<sequence>MGTPYYITLASFRRMFSSMKAIFSFCLDYDAGHHQKLNGNRRHLMSALADSIDDLVQRLCQKRALQRFELKEIQKVSREFNPEGGVSTLIDVLLGRDETVFTKFKQCLRDMDRGALIDLIEGRGSGSHKATRCTCTVTRNITEQSVDDTGDTITSSYTEQYTHQSEHEAGVYKRVGCGQMREPDYSEIWIPNNENLVTDFKYNLGEVTGRLLQGFVISDDDVTTIKRITDNVDAARKLVEILPLRGEGVLRKIIKALQPKYDIANILDQQLKELMDKVTV</sequence>
<feature type="domain" description="CARD" evidence="1">
    <location>
        <begin position="29"/>
        <end position="123"/>
    </location>
</feature>
<dbReference type="Pfam" id="PF00619">
    <property type="entry name" value="CARD"/>
    <property type="match status" value="1"/>
</dbReference>
<dbReference type="CDD" id="cd01671">
    <property type="entry name" value="CARD"/>
    <property type="match status" value="1"/>
</dbReference>
<dbReference type="InterPro" id="IPR011029">
    <property type="entry name" value="DEATH-like_dom_sf"/>
</dbReference>
<dbReference type="SUPFAM" id="SSF47986">
    <property type="entry name" value="DEATH domain"/>
    <property type="match status" value="2"/>
</dbReference>
<dbReference type="InterPro" id="IPR001315">
    <property type="entry name" value="CARD"/>
</dbReference>
<accession>A0AAN8PU86</accession>
<dbReference type="Proteomes" id="UP001347796">
    <property type="component" value="Unassembled WGS sequence"/>
</dbReference>
<organism evidence="2 3">
    <name type="scientific">Patella caerulea</name>
    <name type="common">Rayed Mediterranean limpet</name>
    <dbReference type="NCBI Taxonomy" id="87958"/>
    <lineage>
        <taxon>Eukaryota</taxon>
        <taxon>Metazoa</taxon>
        <taxon>Spiralia</taxon>
        <taxon>Lophotrochozoa</taxon>
        <taxon>Mollusca</taxon>
        <taxon>Gastropoda</taxon>
        <taxon>Patellogastropoda</taxon>
        <taxon>Patelloidea</taxon>
        <taxon>Patellidae</taxon>
        <taxon>Patella</taxon>
    </lineage>
</organism>
<evidence type="ECO:0000313" key="2">
    <source>
        <dbReference type="EMBL" id="KAK6184423.1"/>
    </source>
</evidence>
<comment type="caution">
    <text evidence="2">The sequence shown here is derived from an EMBL/GenBank/DDBJ whole genome shotgun (WGS) entry which is preliminary data.</text>
</comment>
<protein>
    <recommendedName>
        <fullName evidence="1">CARD domain-containing protein</fullName>
    </recommendedName>
</protein>
<evidence type="ECO:0000313" key="3">
    <source>
        <dbReference type="Proteomes" id="UP001347796"/>
    </source>
</evidence>
<dbReference type="PROSITE" id="PS50209">
    <property type="entry name" value="CARD"/>
    <property type="match status" value="1"/>
</dbReference>
<dbReference type="AlphaFoldDB" id="A0AAN8PU86"/>
<name>A0AAN8PU86_PATCE</name>
<dbReference type="EMBL" id="JAZGQO010000006">
    <property type="protein sequence ID" value="KAK6184423.1"/>
    <property type="molecule type" value="Genomic_DNA"/>
</dbReference>
<dbReference type="GO" id="GO:0042981">
    <property type="term" value="P:regulation of apoptotic process"/>
    <property type="evidence" value="ECO:0007669"/>
    <property type="project" value="InterPro"/>
</dbReference>
<reference evidence="2 3" key="1">
    <citation type="submission" date="2024-01" db="EMBL/GenBank/DDBJ databases">
        <title>The genome of the rayed Mediterranean limpet Patella caerulea (Linnaeus, 1758).</title>
        <authorList>
            <person name="Anh-Thu Weber A."/>
            <person name="Halstead-Nussloch G."/>
        </authorList>
    </citation>
    <scope>NUCLEOTIDE SEQUENCE [LARGE SCALE GENOMIC DNA]</scope>
    <source>
        <strain evidence="2">AATW-2023a</strain>
        <tissue evidence="2">Whole specimen</tissue>
    </source>
</reference>
<proteinExistence type="predicted"/>
<keyword evidence="3" id="KW-1185">Reference proteome</keyword>
<evidence type="ECO:0000259" key="1">
    <source>
        <dbReference type="PROSITE" id="PS50209"/>
    </source>
</evidence>